<dbReference type="InterPro" id="IPR011991">
    <property type="entry name" value="ArsR-like_HTH"/>
</dbReference>
<evidence type="ECO:0000313" key="3">
    <source>
        <dbReference type="Proteomes" id="UP001566331"/>
    </source>
</evidence>
<sequence>MVDRSPDRLDTVFQALSDRTRRGMLQRLAQREHCVGELAEPFDMSLAAASKHIQVLERAGLVRRTVQGRRHRVRIDAHPLHAGAEWLRHYERFWNARLDALAALLEADATTAPPKRTGRKPRR</sequence>
<dbReference type="Pfam" id="PF12840">
    <property type="entry name" value="HTH_20"/>
    <property type="match status" value="1"/>
</dbReference>
<keyword evidence="3" id="KW-1185">Reference proteome</keyword>
<feature type="domain" description="HTH arsR-type" evidence="1">
    <location>
        <begin position="1"/>
        <end position="94"/>
    </location>
</feature>
<dbReference type="InterPro" id="IPR036388">
    <property type="entry name" value="WH-like_DNA-bd_sf"/>
</dbReference>
<dbReference type="Gene3D" id="1.10.10.10">
    <property type="entry name" value="Winged helix-like DNA-binding domain superfamily/Winged helix DNA-binding domain"/>
    <property type="match status" value="1"/>
</dbReference>
<comment type="caution">
    <text evidence="2">The sequence shown here is derived from an EMBL/GenBank/DDBJ whole genome shotgun (WGS) entry which is preliminary data.</text>
</comment>
<protein>
    <submittedName>
        <fullName evidence="2">ArsR/SmtB family transcription factor</fullName>
    </submittedName>
</protein>
<dbReference type="NCBIfam" id="NF033788">
    <property type="entry name" value="HTH_metalloreg"/>
    <property type="match status" value="1"/>
</dbReference>
<dbReference type="RefSeq" id="WP_370563026.1">
    <property type="nucleotide sequence ID" value="NZ_JBFWIB010000002.1"/>
</dbReference>
<accession>A0ABV4HLL4</accession>
<dbReference type="CDD" id="cd00090">
    <property type="entry name" value="HTH_ARSR"/>
    <property type="match status" value="1"/>
</dbReference>
<dbReference type="EMBL" id="JBFWIC010000003">
    <property type="protein sequence ID" value="MEZ0473620.1"/>
    <property type="molecule type" value="Genomic_DNA"/>
</dbReference>
<dbReference type="SMART" id="SM00418">
    <property type="entry name" value="HTH_ARSR"/>
    <property type="match status" value="1"/>
</dbReference>
<dbReference type="PRINTS" id="PR00778">
    <property type="entry name" value="HTHARSR"/>
</dbReference>
<dbReference type="Proteomes" id="UP001566331">
    <property type="component" value="Unassembled WGS sequence"/>
</dbReference>
<dbReference type="PANTHER" id="PTHR38600">
    <property type="entry name" value="TRANSCRIPTIONAL REGULATORY PROTEIN"/>
    <property type="match status" value="1"/>
</dbReference>
<dbReference type="InterPro" id="IPR036390">
    <property type="entry name" value="WH_DNA-bd_sf"/>
</dbReference>
<dbReference type="PANTHER" id="PTHR38600:SF2">
    <property type="entry name" value="SLL0088 PROTEIN"/>
    <property type="match status" value="1"/>
</dbReference>
<dbReference type="InterPro" id="IPR001845">
    <property type="entry name" value="HTH_ArsR_DNA-bd_dom"/>
</dbReference>
<dbReference type="SUPFAM" id="SSF46785">
    <property type="entry name" value="Winged helix' DNA-binding domain"/>
    <property type="match status" value="1"/>
</dbReference>
<evidence type="ECO:0000259" key="1">
    <source>
        <dbReference type="PROSITE" id="PS50987"/>
    </source>
</evidence>
<organism evidence="2 3">
    <name type="scientific">Luteimonas salinilitoris</name>
    <dbReference type="NCBI Taxonomy" id="3237697"/>
    <lineage>
        <taxon>Bacteria</taxon>
        <taxon>Pseudomonadati</taxon>
        <taxon>Pseudomonadota</taxon>
        <taxon>Gammaproteobacteria</taxon>
        <taxon>Lysobacterales</taxon>
        <taxon>Lysobacteraceae</taxon>
        <taxon>Luteimonas</taxon>
    </lineage>
</organism>
<gene>
    <name evidence="2" type="ORF">AB6713_03180</name>
</gene>
<dbReference type="PROSITE" id="PS50987">
    <property type="entry name" value="HTH_ARSR_2"/>
    <property type="match status" value="1"/>
</dbReference>
<reference evidence="2 3" key="1">
    <citation type="submission" date="2024-07" db="EMBL/GenBank/DDBJ databases">
        <title>Luteimonas salilacus sp. nov., isolated from the shore soil of Salt Lake in Tibet of China.</title>
        <authorList>
            <person name="Zhang X."/>
            <person name="Li A."/>
        </authorList>
    </citation>
    <scope>NUCLEOTIDE SEQUENCE [LARGE SCALE GENOMIC DNA]</scope>
    <source>
        <strain evidence="2 3">B3-2-R+30</strain>
    </source>
</reference>
<proteinExistence type="predicted"/>
<evidence type="ECO:0000313" key="2">
    <source>
        <dbReference type="EMBL" id="MEZ0473620.1"/>
    </source>
</evidence>
<name>A0ABV4HLL4_9GAMM</name>